<dbReference type="Proteomes" id="UP001280581">
    <property type="component" value="Unassembled WGS sequence"/>
</dbReference>
<keyword evidence="7" id="KW-1185">Reference proteome</keyword>
<organism evidence="6 7">
    <name type="scientific">Pseudopithomyces chartarum</name>
    <dbReference type="NCBI Taxonomy" id="1892770"/>
    <lineage>
        <taxon>Eukaryota</taxon>
        <taxon>Fungi</taxon>
        <taxon>Dikarya</taxon>
        <taxon>Ascomycota</taxon>
        <taxon>Pezizomycotina</taxon>
        <taxon>Dothideomycetes</taxon>
        <taxon>Pleosporomycetidae</taxon>
        <taxon>Pleosporales</taxon>
        <taxon>Massarineae</taxon>
        <taxon>Didymosphaeriaceae</taxon>
        <taxon>Pseudopithomyces</taxon>
    </lineage>
</organism>
<feature type="chain" id="PRO_5043038447" description="Inosine/uridine-preferring nucleoside hydrolase domain-containing protein" evidence="4">
    <location>
        <begin position="21"/>
        <end position="366"/>
    </location>
</feature>
<evidence type="ECO:0000313" key="7">
    <source>
        <dbReference type="Proteomes" id="UP001280581"/>
    </source>
</evidence>
<feature type="domain" description="Inosine/uridine-preferring nucleoside hydrolase" evidence="5">
    <location>
        <begin position="35"/>
        <end position="349"/>
    </location>
</feature>
<reference evidence="6 7" key="1">
    <citation type="submission" date="2021-02" db="EMBL/GenBank/DDBJ databases">
        <title>Genome assembly of Pseudopithomyces chartarum.</title>
        <authorList>
            <person name="Jauregui R."/>
            <person name="Singh J."/>
            <person name="Voisey C."/>
        </authorList>
    </citation>
    <scope>NUCLEOTIDE SEQUENCE [LARGE SCALE GENOMIC DNA]</scope>
    <source>
        <strain evidence="6 7">AGR01</strain>
    </source>
</reference>
<comment type="similarity">
    <text evidence="1">Belongs to the IUNH family.</text>
</comment>
<dbReference type="InterPro" id="IPR001910">
    <property type="entry name" value="Inosine/uridine_hydrolase_dom"/>
</dbReference>
<dbReference type="GO" id="GO:0008477">
    <property type="term" value="F:purine nucleosidase activity"/>
    <property type="evidence" value="ECO:0007669"/>
    <property type="project" value="TreeGrafter"/>
</dbReference>
<evidence type="ECO:0000259" key="5">
    <source>
        <dbReference type="Pfam" id="PF01156"/>
    </source>
</evidence>
<proteinExistence type="inferred from homology"/>
<dbReference type="GO" id="GO:0006152">
    <property type="term" value="P:purine nucleoside catabolic process"/>
    <property type="evidence" value="ECO:0007669"/>
    <property type="project" value="TreeGrafter"/>
</dbReference>
<dbReference type="GO" id="GO:0005829">
    <property type="term" value="C:cytosol"/>
    <property type="evidence" value="ECO:0007669"/>
    <property type="project" value="TreeGrafter"/>
</dbReference>
<dbReference type="EMBL" id="WVTA01000007">
    <property type="protein sequence ID" value="KAK3208290.1"/>
    <property type="molecule type" value="Genomic_DNA"/>
</dbReference>
<keyword evidence="2" id="KW-0378">Hydrolase</keyword>
<protein>
    <recommendedName>
        <fullName evidence="5">Inosine/uridine-preferring nucleoside hydrolase domain-containing protein</fullName>
    </recommendedName>
</protein>
<evidence type="ECO:0000256" key="1">
    <source>
        <dbReference type="ARBA" id="ARBA00009176"/>
    </source>
</evidence>
<evidence type="ECO:0000256" key="2">
    <source>
        <dbReference type="ARBA" id="ARBA00022801"/>
    </source>
</evidence>
<comment type="caution">
    <text evidence="6">The sequence shown here is derived from an EMBL/GenBank/DDBJ whole genome shotgun (WGS) entry which is preliminary data.</text>
</comment>
<accession>A0AAN6LZM7</accession>
<dbReference type="SUPFAM" id="SSF53590">
    <property type="entry name" value="Nucleoside hydrolase"/>
    <property type="match status" value="1"/>
</dbReference>
<evidence type="ECO:0000256" key="3">
    <source>
        <dbReference type="ARBA" id="ARBA00023295"/>
    </source>
</evidence>
<dbReference type="Pfam" id="PF01156">
    <property type="entry name" value="IU_nuc_hydro"/>
    <property type="match status" value="1"/>
</dbReference>
<keyword evidence="3" id="KW-0326">Glycosidase</keyword>
<dbReference type="InterPro" id="IPR023186">
    <property type="entry name" value="IUNH"/>
</dbReference>
<name>A0AAN6LZM7_9PLEO</name>
<dbReference type="InterPro" id="IPR036452">
    <property type="entry name" value="Ribo_hydro-like"/>
</dbReference>
<dbReference type="Gene3D" id="3.90.245.10">
    <property type="entry name" value="Ribonucleoside hydrolase-like"/>
    <property type="match status" value="1"/>
</dbReference>
<gene>
    <name evidence="6" type="ORF">GRF29_77g232477</name>
</gene>
<feature type="signal peptide" evidence="4">
    <location>
        <begin position="1"/>
        <end position="20"/>
    </location>
</feature>
<dbReference type="PANTHER" id="PTHR12304:SF4">
    <property type="entry name" value="URIDINE NUCLEOSIDASE"/>
    <property type="match status" value="1"/>
</dbReference>
<evidence type="ECO:0000256" key="4">
    <source>
        <dbReference type="SAM" id="SignalP"/>
    </source>
</evidence>
<sequence>MKSTSVWIPFILSLSGSTYAFNCSRRACHDNAPKVIIDTDFNTIGDDGQVLAMAAQLQAESSLEILGLTLVAGNQYLNQGVSDALKAVERLGIEASVGVYAGAGTPLLHDYATYQMETQIFGNATAYVAAYLHPEGQELIPPTDGFATHTIPQDQHAVDFIIDSIHRYPHEVTILAIGPLTNIALAMRLDPSIIPLIKRIVIMGGQFYVPGNSYIGAGETNWWFDPEAARIVLRASGVERKIIGLDVTDTAIISDAVYDAIGNYEPATPITTLFRDIERWPYVYDTVALVSLYDNTIDHDVRRLYVDVNTTFGKEYGKGLVWEQNPYPEGSADSIADVVFKIDNERFFDLYVDLLTRPVPVRLDRV</sequence>
<dbReference type="AlphaFoldDB" id="A0AAN6LZM7"/>
<keyword evidence="4" id="KW-0732">Signal</keyword>
<dbReference type="PANTHER" id="PTHR12304">
    <property type="entry name" value="INOSINE-URIDINE PREFERRING NUCLEOSIDE HYDROLASE"/>
    <property type="match status" value="1"/>
</dbReference>
<evidence type="ECO:0000313" key="6">
    <source>
        <dbReference type="EMBL" id="KAK3208290.1"/>
    </source>
</evidence>